<evidence type="ECO:0000256" key="13">
    <source>
        <dbReference type="RuleBase" id="RU363034"/>
    </source>
</evidence>
<keyword evidence="3 12" id="KW-0245">EGF-like domain</keyword>
<evidence type="ECO:0000256" key="3">
    <source>
        <dbReference type="ARBA" id="ARBA00022536"/>
    </source>
</evidence>
<dbReference type="InterPro" id="IPR012224">
    <property type="entry name" value="Pept_S1A_FX"/>
</dbReference>
<keyword evidence="10" id="KW-0325">Glycoprotein</keyword>
<evidence type="ECO:0000256" key="2">
    <source>
        <dbReference type="ARBA" id="ARBA00022525"/>
    </source>
</evidence>
<dbReference type="InterPro" id="IPR043504">
    <property type="entry name" value="Peptidase_S1_PA_chymotrypsin"/>
</dbReference>
<dbReference type="Pfam" id="PF00594">
    <property type="entry name" value="Gla"/>
    <property type="match status" value="1"/>
</dbReference>
<dbReference type="PROSITE" id="PS50998">
    <property type="entry name" value="GLA_2"/>
    <property type="match status" value="1"/>
</dbReference>
<sequence length="509" mass="56699">MFPSSALTLCTLLMGSELIQCSVFLDQRFAGQILRSLSRRRRANSFLMEEMLPGDLERECYEETCSQEEAAEIFQSKEKTLEFWYQYENLNPCRSNPCLNGGFCSLDRGQFVCLCPPQYQGKTCASEVIQCHYRNGGCMQYCRDLTGGAGVECGCADGFQLESDGKSCSQTVSFPCGLQQVEALYRSRSLRTGSEWENFTMEREDNITNSWTPQLNLTDTEEDGMTANATVRKRGGNGTALLVEEWDAGGEGEDNGEGDEDSDGITPRIVGGMLEKIGGSPWQVLIRRSDGYGFCGGTLVSDRWVVSAAHCFEESADHVTIGDLDKQRFDPGEQLIKVQKVFVHPHFHSFTFDSDIALIYLKQPIRRGPTAIPACLPDPHLSKYLLKDDNRGVVTGWGVTQYLGRSSRFLRKVTLPVISYRVCTASTEQVITDNMFCAGYQEASKDACSGDSGGPFVVNYRGTWFLTGVVSWGEQCATKGKYGVYTRLGNFLTWIRDTMERQDLNGTRS</sequence>
<dbReference type="PROSITE" id="PS00022">
    <property type="entry name" value="EGF_1"/>
    <property type="match status" value="1"/>
</dbReference>
<organism evidence="18 19">
    <name type="scientific">Channa striata</name>
    <name type="common">Snakehead murrel</name>
    <name type="synonym">Ophicephalus striatus</name>
    <dbReference type="NCBI Taxonomy" id="64152"/>
    <lineage>
        <taxon>Eukaryota</taxon>
        <taxon>Metazoa</taxon>
        <taxon>Chordata</taxon>
        <taxon>Craniata</taxon>
        <taxon>Vertebrata</taxon>
        <taxon>Euteleostomi</taxon>
        <taxon>Actinopterygii</taxon>
        <taxon>Neopterygii</taxon>
        <taxon>Teleostei</taxon>
        <taxon>Neoteleostei</taxon>
        <taxon>Acanthomorphata</taxon>
        <taxon>Anabantaria</taxon>
        <taxon>Anabantiformes</taxon>
        <taxon>Channoidei</taxon>
        <taxon>Channidae</taxon>
        <taxon>Channa</taxon>
    </lineage>
</organism>
<evidence type="ECO:0000256" key="10">
    <source>
        <dbReference type="ARBA" id="ARBA00023180"/>
    </source>
</evidence>
<evidence type="ECO:0000256" key="11">
    <source>
        <dbReference type="PIRSR" id="PIRSR001143-1"/>
    </source>
</evidence>
<dbReference type="SMART" id="SM00069">
    <property type="entry name" value="GLA"/>
    <property type="match status" value="1"/>
</dbReference>
<evidence type="ECO:0000313" key="19">
    <source>
        <dbReference type="Proteomes" id="UP001187415"/>
    </source>
</evidence>
<accession>A0AA88SXG2</accession>
<evidence type="ECO:0000256" key="8">
    <source>
        <dbReference type="ARBA" id="ARBA00022825"/>
    </source>
</evidence>
<dbReference type="PROSITE" id="PS50240">
    <property type="entry name" value="TRYPSIN_DOM"/>
    <property type="match status" value="1"/>
</dbReference>
<feature type="signal peptide" evidence="14">
    <location>
        <begin position="1"/>
        <end position="21"/>
    </location>
</feature>
<feature type="domain" description="EGF-like" evidence="15">
    <location>
        <begin position="89"/>
        <end position="125"/>
    </location>
</feature>
<reference evidence="18" key="1">
    <citation type="submission" date="2023-07" db="EMBL/GenBank/DDBJ databases">
        <title>Chromosome-level Genome Assembly of Striped Snakehead (Channa striata).</title>
        <authorList>
            <person name="Liu H."/>
        </authorList>
    </citation>
    <scope>NUCLEOTIDE SEQUENCE</scope>
    <source>
        <strain evidence="18">Gz</strain>
        <tissue evidence="18">Muscle</tissue>
    </source>
</reference>
<dbReference type="InterPro" id="IPR018114">
    <property type="entry name" value="TRYPSIN_HIS"/>
</dbReference>
<evidence type="ECO:0000259" key="16">
    <source>
        <dbReference type="PROSITE" id="PS50240"/>
    </source>
</evidence>
<evidence type="ECO:0000256" key="12">
    <source>
        <dbReference type="PROSITE-ProRule" id="PRU00076"/>
    </source>
</evidence>
<dbReference type="InterPro" id="IPR001314">
    <property type="entry name" value="Peptidase_S1A"/>
</dbReference>
<dbReference type="PRINTS" id="PR00001">
    <property type="entry name" value="GLABLOOD"/>
</dbReference>
<evidence type="ECO:0008006" key="20">
    <source>
        <dbReference type="Google" id="ProtNLM"/>
    </source>
</evidence>
<dbReference type="GO" id="GO:0006508">
    <property type="term" value="P:proteolysis"/>
    <property type="evidence" value="ECO:0007669"/>
    <property type="project" value="UniProtKB-KW"/>
</dbReference>
<name>A0AA88SXG2_CHASR</name>
<dbReference type="InterPro" id="IPR001254">
    <property type="entry name" value="Trypsin_dom"/>
</dbReference>
<dbReference type="SMART" id="SM00179">
    <property type="entry name" value="EGF_CA"/>
    <property type="match status" value="1"/>
</dbReference>
<dbReference type="PROSITE" id="PS00135">
    <property type="entry name" value="TRYPSIN_SER"/>
    <property type="match status" value="1"/>
</dbReference>
<dbReference type="Proteomes" id="UP001187415">
    <property type="component" value="Unassembled WGS sequence"/>
</dbReference>
<dbReference type="EMBL" id="JAUPFM010000007">
    <property type="protein sequence ID" value="KAK2846447.1"/>
    <property type="molecule type" value="Genomic_DNA"/>
</dbReference>
<dbReference type="GO" id="GO:0004252">
    <property type="term" value="F:serine-type endopeptidase activity"/>
    <property type="evidence" value="ECO:0007669"/>
    <property type="project" value="InterPro"/>
</dbReference>
<keyword evidence="19" id="KW-1185">Reference proteome</keyword>
<feature type="domain" description="Gla" evidence="17">
    <location>
        <begin position="43"/>
        <end position="89"/>
    </location>
</feature>
<dbReference type="AlphaFoldDB" id="A0AA88SXG2"/>
<keyword evidence="5 14" id="KW-0732">Signal</keyword>
<comment type="subcellular location">
    <subcellularLocation>
        <location evidence="1">Secreted</location>
    </subcellularLocation>
</comment>
<dbReference type="GO" id="GO:0007596">
    <property type="term" value="P:blood coagulation"/>
    <property type="evidence" value="ECO:0007669"/>
    <property type="project" value="InterPro"/>
</dbReference>
<dbReference type="InterPro" id="IPR017857">
    <property type="entry name" value="Coagulation_fac-like_Gla_dom"/>
</dbReference>
<feature type="active site" description="Charge relay system" evidence="11">
    <location>
        <position position="452"/>
    </location>
</feature>
<evidence type="ECO:0000259" key="17">
    <source>
        <dbReference type="PROSITE" id="PS50998"/>
    </source>
</evidence>
<keyword evidence="4 13" id="KW-0645">Protease</keyword>
<evidence type="ECO:0000256" key="5">
    <source>
        <dbReference type="ARBA" id="ARBA00022729"/>
    </source>
</evidence>
<protein>
    <recommendedName>
        <fullName evidence="20">Coagulation factor VII</fullName>
    </recommendedName>
</protein>
<dbReference type="CDD" id="cd00190">
    <property type="entry name" value="Tryp_SPc"/>
    <property type="match status" value="1"/>
</dbReference>
<evidence type="ECO:0000259" key="15">
    <source>
        <dbReference type="PROSITE" id="PS50026"/>
    </source>
</evidence>
<dbReference type="FunFam" id="2.10.25.10:FF:000100">
    <property type="entry name" value="neurogenic locus notch homolog protein 3"/>
    <property type="match status" value="1"/>
</dbReference>
<comment type="caution">
    <text evidence="12">Lacks conserved residue(s) required for the propagation of feature annotation.</text>
</comment>
<dbReference type="InterPro" id="IPR033116">
    <property type="entry name" value="TRYPSIN_SER"/>
</dbReference>
<dbReference type="GO" id="GO:0005615">
    <property type="term" value="C:extracellular space"/>
    <property type="evidence" value="ECO:0007669"/>
    <property type="project" value="TreeGrafter"/>
</dbReference>
<dbReference type="Pfam" id="PF14670">
    <property type="entry name" value="FXa_inhibition"/>
    <property type="match status" value="1"/>
</dbReference>
<feature type="disulfide bond" evidence="12">
    <location>
        <begin position="115"/>
        <end position="124"/>
    </location>
</feature>
<keyword evidence="9 12" id="KW-1015">Disulfide bond</keyword>
<dbReference type="SUPFAM" id="SSF57630">
    <property type="entry name" value="GLA-domain"/>
    <property type="match status" value="1"/>
</dbReference>
<keyword evidence="2" id="KW-0964">Secreted</keyword>
<dbReference type="PIRSF" id="PIRSF001143">
    <property type="entry name" value="Factor_X"/>
    <property type="match status" value="1"/>
</dbReference>
<dbReference type="CDD" id="cd00054">
    <property type="entry name" value="EGF_CA"/>
    <property type="match status" value="1"/>
</dbReference>
<comment type="caution">
    <text evidence="18">The sequence shown here is derived from an EMBL/GenBank/DDBJ whole genome shotgun (WGS) entry which is preliminary data.</text>
</comment>
<dbReference type="Pfam" id="PF00089">
    <property type="entry name" value="Trypsin"/>
    <property type="match status" value="1"/>
</dbReference>
<dbReference type="SUPFAM" id="SSF57196">
    <property type="entry name" value="EGF/Laminin"/>
    <property type="match status" value="2"/>
</dbReference>
<dbReference type="GO" id="GO:0005509">
    <property type="term" value="F:calcium ion binding"/>
    <property type="evidence" value="ECO:0007669"/>
    <property type="project" value="InterPro"/>
</dbReference>
<dbReference type="Gene3D" id="4.10.740.10">
    <property type="entry name" value="Coagulation Factor IX"/>
    <property type="match status" value="1"/>
</dbReference>
<dbReference type="InterPro" id="IPR000742">
    <property type="entry name" value="EGF"/>
</dbReference>
<evidence type="ECO:0000313" key="18">
    <source>
        <dbReference type="EMBL" id="KAK2846447.1"/>
    </source>
</evidence>
<dbReference type="InterPro" id="IPR050442">
    <property type="entry name" value="Peptidase_S1_coag_factors"/>
</dbReference>
<dbReference type="PRINTS" id="PR00722">
    <property type="entry name" value="CHYMOTRYPSIN"/>
</dbReference>
<dbReference type="InterPro" id="IPR000294">
    <property type="entry name" value="GLA_domain"/>
</dbReference>
<evidence type="ECO:0000256" key="7">
    <source>
        <dbReference type="ARBA" id="ARBA00022801"/>
    </source>
</evidence>
<evidence type="ECO:0000256" key="1">
    <source>
        <dbReference type="ARBA" id="ARBA00004613"/>
    </source>
</evidence>
<evidence type="ECO:0000256" key="14">
    <source>
        <dbReference type="SAM" id="SignalP"/>
    </source>
</evidence>
<dbReference type="PROSITE" id="PS50026">
    <property type="entry name" value="EGF_3"/>
    <property type="match status" value="1"/>
</dbReference>
<dbReference type="InterPro" id="IPR009003">
    <property type="entry name" value="Peptidase_S1_PA"/>
</dbReference>
<dbReference type="SUPFAM" id="SSF50494">
    <property type="entry name" value="Trypsin-like serine proteases"/>
    <property type="match status" value="1"/>
</dbReference>
<dbReference type="FunFam" id="2.40.10.10:FF:000120">
    <property type="entry name" value="Putative serine protease"/>
    <property type="match status" value="1"/>
</dbReference>
<dbReference type="Gene3D" id="2.10.25.10">
    <property type="entry name" value="Laminin"/>
    <property type="match status" value="2"/>
</dbReference>
<feature type="active site" description="Charge relay system" evidence="11">
    <location>
        <position position="355"/>
    </location>
</feature>
<dbReference type="SMART" id="SM00020">
    <property type="entry name" value="Tryp_SPc"/>
    <property type="match status" value="1"/>
</dbReference>
<dbReference type="SMART" id="SM00181">
    <property type="entry name" value="EGF"/>
    <property type="match status" value="2"/>
</dbReference>
<dbReference type="InterPro" id="IPR035972">
    <property type="entry name" value="GLA-like_dom_SF"/>
</dbReference>
<gene>
    <name evidence="18" type="ORF">Q5P01_009446</name>
</gene>
<keyword evidence="6" id="KW-0677">Repeat</keyword>
<dbReference type="PROSITE" id="PS00011">
    <property type="entry name" value="GLA_1"/>
    <property type="match status" value="1"/>
</dbReference>
<evidence type="ECO:0000256" key="4">
    <source>
        <dbReference type="ARBA" id="ARBA00022670"/>
    </source>
</evidence>
<keyword evidence="8 13" id="KW-0720">Serine protease</keyword>
<evidence type="ECO:0000256" key="9">
    <source>
        <dbReference type="ARBA" id="ARBA00023157"/>
    </source>
</evidence>
<dbReference type="FunFam" id="4.10.740.10:FF:000001">
    <property type="entry name" value="vitamin K-dependent protein S"/>
    <property type="match status" value="1"/>
</dbReference>
<feature type="active site" description="Charge relay system" evidence="11">
    <location>
        <position position="310"/>
    </location>
</feature>
<keyword evidence="7 13" id="KW-0378">Hydrolase</keyword>
<dbReference type="PANTHER" id="PTHR24278:SF25">
    <property type="entry name" value="COAGULATION FACTOR IX"/>
    <property type="match status" value="1"/>
</dbReference>
<dbReference type="InterPro" id="IPR001881">
    <property type="entry name" value="EGF-like_Ca-bd_dom"/>
</dbReference>
<proteinExistence type="predicted"/>
<dbReference type="Gene3D" id="2.40.10.10">
    <property type="entry name" value="Trypsin-like serine proteases"/>
    <property type="match status" value="2"/>
</dbReference>
<dbReference type="PANTHER" id="PTHR24278">
    <property type="entry name" value="COAGULATION FACTOR"/>
    <property type="match status" value="1"/>
</dbReference>
<evidence type="ECO:0000256" key="6">
    <source>
        <dbReference type="ARBA" id="ARBA00022737"/>
    </source>
</evidence>
<feature type="domain" description="Peptidase S1" evidence="16">
    <location>
        <begin position="269"/>
        <end position="500"/>
    </location>
</feature>
<dbReference type="Pfam" id="PF00008">
    <property type="entry name" value="EGF"/>
    <property type="match status" value="1"/>
</dbReference>
<dbReference type="PROSITE" id="PS00134">
    <property type="entry name" value="TRYPSIN_HIS"/>
    <property type="match status" value="1"/>
</dbReference>
<feature type="chain" id="PRO_5041662829" description="Coagulation factor VII" evidence="14">
    <location>
        <begin position="22"/>
        <end position="509"/>
    </location>
</feature>